<sequence length="115" mass="12488">MTDDDTCDLANKHCAPCEGGTPALSRPDAEAMLIKLDGWTLSEDGTTITRRLTFKGFAKAQQTANVAAWAGDREGHHPDIRFGWGYCEVSYSTHAIGGLSENDFICAARLDRILA</sequence>
<evidence type="ECO:0000256" key="1">
    <source>
        <dbReference type="ARBA" id="ARBA00001554"/>
    </source>
</evidence>
<dbReference type="GO" id="GO:0006729">
    <property type="term" value="P:tetrahydrobiopterin biosynthetic process"/>
    <property type="evidence" value="ECO:0007669"/>
    <property type="project" value="InterPro"/>
</dbReference>
<dbReference type="Gene3D" id="3.30.1360.20">
    <property type="entry name" value="Transcriptional coactivator/pterin dehydratase"/>
    <property type="match status" value="1"/>
</dbReference>
<evidence type="ECO:0000313" key="5">
    <source>
        <dbReference type="EMBL" id="AXC48584.1"/>
    </source>
</evidence>
<organism evidence="5 6">
    <name type="scientific">Paracoccus suum</name>
    <dbReference type="NCBI Taxonomy" id="2259340"/>
    <lineage>
        <taxon>Bacteria</taxon>
        <taxon>Pseudomonadati</taxon>
        <taxon>Pseudomonadota</taxon>
        <taxon>Alphaproteobacteria</taxon>
        <taxon>Rhodobacterales</taxon>
        <taxon>Paracoccaceae</taxon>
        <taxon>Paracoccus</taxon>
    </lineage>
</organism>
<dbReference type="Proteomes" id="UP000252023">
    <property type="component" value="Chromosome"/>
</dbReference>
<dbReference type="CDD" id="cd00913">
    <property type="entry name" value="PCD_DCoH_subfamily_a"/>
    <property type="match status" value="1"/>
</dbReference>
<evidence type="ECO:0000256" key="4">
    <source>
        <dbReference type="ARBA" id="ARBA00023239"/>
    </source>
</evidence>
<evidence type="ECO:0000256" key="2">
    <source>
        <dbReference type="ARBA" id="ARBA00006472"/>
    </source>
</evidence>
<evidence type="ECO:0000256" key="3">
    <source>
        <dbReference type="ARBA" id="ARBA00013252"/>
    </source>
</evidence>
<evidence type="ECO:0000313" key="6">
    <source>
        <dbReference type="Proteomes" id="UP000252023"/>
    </source>
</evidence>
<comment type="catalytic activity">
    <reaction evidence="1">
        <text>(4aS,6R)-4a-hydroxy-L-erythro-5,6,7,8-tetrahydrobiopterin = (6R)-L-erythro-6,7-dihydrobiopterin + H2O</text>
        <dbReference type="Rhea" id="RHEA:11920"/>
        <dbReference type="ChEBI" id="CHEBI:15377"/>
        <dbReference type="ChEBI" id="CHEBI:15642"/>
        <dbReference type="ChEBI" id="CHEBI:43120"/>
        <dbReference type="EC" id="4.2.1.96"/>
    </reaction>
</comment>
<gene>
    <name evidence="5" type="ORF">DRW48_01725</name>
</gene>
<reference evidence="6" key="1">
    <citation type="submission" date="2018-07" db="EMBL/GenBank/DDBJ databases">
        <title>Genome sequencing of Paracoccus sp. SC2-6.</title>
        <authorList>
            <person name="Heo J."/>
            <person name="Kim S.-J."/>
            <person name="Kwon S.-W."/>
        </authorList>
    </citation>
    <scope>NUCLEOTIDE SEQUENCE [LARGE SCALE GENOMIC DNA]</scope>
    <source>
        <strain evidence="6">SC2-6</strain>
    </source>
</reference>
<dbReference type="RefSeq" id="WP_114074903.1">
    <property type="nucleotide sequence ID" value="NZ_CP030918.1"/>
</dbReference>
<dbReference type="EC" id="4.2.1.96" evidence="3"/>
<dbReference type="PANTHER" id="PTHR42805:SF1">
    <property type="entry name" value="PTERIN-4-ALPHA-CARBINOLAMINE DEHYDRATASE-RELATED"/>
    <property type="match status" value="1"/>
</dbReference>
<accession>A0A344PGS9</accession>
<dbReference type="InterPro" id="IPR050376">
    <property type="entry name" value="Pterin-4-alpha-carb_dehyd"/>
</dbReference>
<dbReference type="InterPro" id="IPR001533">
    <property type="entry name" value="Pterin_deHydtase"/>
</dbReference>
<dbReference type="PANTHER" id="PTHR42805">
    <property type="entry name" value="PTERIN-4-ALPHA-CARBINOLAMINE DEHYDRATASE-RELATED"/>
    <property type="match status" value="1"/>
</dbReference>
<proteinExistence type="inferred from homology"/>
<dbReference type="EMBL" id="CP030918">
    <property type="protein sequence ID" value="AXC48584.1"/>
    <property type="molecule type" value="Genomic_DNA"/>
</dbReference>
<keyword evidence="6" id="KW-1185">Reference proteome</keyword>
<dbReference type="AlphaFoldDB" id="A0A344PGS9"/>
<dbReference type="Pfam" id="PF01329">
    <property type="entry name" value="Pterin_4a"/>
    <property type="match status" value="1"/>
</dbReference>
<dbReference type="SUPFAM" id="SSF55248">
    <property type="entry name" value="PCD-like"/>
    <property type="match status" value="1"/>
</dbReference>
<protein>
    <recommendedName>
        <fullName evidence="3">4a-hydroxytetrahydrobiopterin dehydratase</fullName>
        <ecNumber evidence="3">4.2.1.96</ecNumber>
    </recommendedName>
</protein>
<dbReference type="InterPro" id="IPR036428">
    <property type="entry name" value="PCD_sf"/>
</dbReference>
<dbReference type="GO" id="GO:0008124">
    <property type="term" value="F:4-alpha-hydroxytetrahydrobiopterin dehydratase activity"/>
    <property type="evidence" value="ECO:0007669"/>
    <property type="project" value="UniProtKB-EC"/>
</dbReference>
<dbReference type="KEGG" id="pars:DRW48_01725"/>
<keyword evidence="4" id="KW-0456">Lyase</keyword>
<comment type="similarity">
    <text evidence="2">Belongs to the pterin-4-alpha-carbinolamine dehydratase family.</text>
</comment>
<name>A0A344PGS9_9RHOB</name>
<dbReference type="OrthoDB" id="9794987at2"/>